<dbReference type="GO" id="GO:0003723">
    <property type="term" value="F:RNA binding"/>
    <property type="evidence" value="ECO:0007669"/>
    <property type="project" value="TreeGrafter"/>
</dbReference>
<keyword evidence="2" id="KW-1133">Transmembrane helix</keyword>
<dbReference type="InterPro" id="IPR035892">
    <property type="entry name" value="C2_domain_sf"/>
</dbReference>
<dbReference type="Pfam" id="PF00226">
    <property type="entry name" value="DnaJ"/>
    <property type="match status" value="1"/>
</dbReference>
<feature type="transmembrane region" description="Helical" evidence="2">
    <location>
        <begin position="79"/>
        <end position="100"/>
    </location>
</feature>
<dbReference type="GO" id="GO:0008320">
    <property type="term" value="F:protein transmembrane transporter activity"/>
    <property type="evidence" value="ECO:0007669"/>
    <property type="project" value="TreeGrafter"/>
</dbReference>
<sequence length="682" mass="76088">MASSEYTYDAEGEVWPFYVMAVLSFVLLPMTAQWIYSVLQRDLGSNKGITGAIDVTVGDDAEVANVTKYRRKSNRSKVFTKRLLVIILGWAAVAYIGLYLTKEATTAAVKFDPYALLDVSVTASDREIKSKYRKLSITHHPDKLSGKGLSDKEREAAEQLWVQIGLAYKSLTDPATKENFIKYGHPDGPQEVTHGIALPTFLVEGKYSWVMVIIYFALIGGLLPYIVGSWWNNVKSHTKKGLHVDTAAHFTRRLADRNPAKVVTPDTILEWVVFSQEIQAQFRKKYTPAQLFELVKLHLTRQDAGAKEADKLKLVAMLPNLISGLADIATVFRQPEVVLPAIELQKSLVAAVNFNGKYQELWQLPYVDPKVVEKQPVQKLGKLLTLTPEEQKKVLGIKSDDKLAAAINVAKYIPALRVVSAKFVVPDEPHVTPSSTAFLDIKFLVKGWRLKSCPELPEERLEDEETMEYLRNPLITNDNQPQLPVAYAPYFPSQIFNNWTGLLINQLDNKIVDNSSAFKVTNIDLSNLDLTQEEWIDGKKVVVSSFKVQLPGPTPPSPGTYPFRVVLKNNAYYGCDVDIPVFMDVKPAPIRMDTKKFVTKSKKTRISTGDSDSEEESDSDSESDMSDADANEVSAALKALKGLAEEKAASSKVQEIDSDDDNESVFSDINTDTEDEAEEVKK</sequence>
<dbReference type="InterPro" id="IPR001623">
    <property type="entry name" value="DnaJ_domain"/>
</dbReference>
<dbReference type="RefSeq" id="XP_034014379.1">
    <property type="nucleotide sequence ID" value="XM_034158991.1"/>
</dbReference>
<dbReference type="OMA" id="ETWPFFL"/>
<dbReference type="VEuPathDB" id="FungiDB:DIURU_000712"/>
<feature type="region of interest" description="Disordered" evidence="1">
    <location>
        <begin position="648"/>
        <end position="682"/>
    </location>
</feature>
<name>A0A642UWK1_DIURU</name>
<dbReference type="PROSITE" id="PS50076">
    <property type="entry name" value="DNAJ_2"/>
    <property type="match status" value="1"/>
</dbReference>
<dbReference type="PANTHER" id="PTHR24075">
    <property type="entry name" value="SEC63 DOMAIN-CONTAINING"/>
    <property type="match status" value="1"/>
</dbReference>
<organism evidence="4 5">
    <name type="scientific">Diutina rugosa</name>
    <name type="common">Yeast</name>
    <name type="synonym">Candida rugosa</name>
    <dbReference type="NCBI Taxonomy" id="5481"/>
    <lineage>
        <taxon>Eukaryota</taxon>
        <taxon>Fungi</taxon>
        <taxon>Dikarya</taxon>
        <taxon>Ascomycota</taxon>
        <taxon>Saccharomycotina</taxon>
        <taxon>Pichiomycetes</taxon>
        <taxon>Debaryomycetaceae</taxon>
        <taxon>Diutina</taxon>
    </lineage>
</organism>
<keyword evidence="2" id="KW-0812">Transmembrane</keyword>
<feature type="transmembrane region" description="Helical" evidence="2">
    <location>
        <begin position="207"/>
        <end position="231"/>
    </location>
</feature>
<dbReference type="EMBL" id="SWFT01000027">
    <property type="protein sequence ID" value="KAA8907028.1"/>
    <property type="molecule type" value="Genomic_DNA"/>
</dbReference>
<dbReference type="CDD" id="cd06257">
    <property type="entry name" value="DnaJ"/>
    <property type="match status" value="1"/>
</dbReference>
<evidence type="ECO:0000313" key="4">
    <source>
        <dbReference type="EMBL" id="KAA8907028.1"/>
    </source>
</evidence>
<keyword evidence="2" id="KW-0472">Membrane</keyword>
<dbReference type="SUPFAM" id="SSF81296">
    <property type="entry name" value="E set domains"/>
    <property type="match status" value="1"/>
</dbReference>
<feature type="compositionally biased region" description="Acidic residues" evidence="1">
    <location>
        <begin position="671"/>
        <end position="682"/>
    </location>
</feature>
<dbReference type="Gene3D" id="2.60.40.150">
    <property type="entry name" value="C2 domain"/>
    <property type="match status" value="1"/>
</dbReference>
<dbReference type="GO" id="GO:0031207">
    <property type="term" value="C:Sec62/Sec63 complex"/>
    <property type="evidence" value="ECO:0007669"/>
    <property type="project" value="TreeGrafter"/>
</dbReference>
<dbReference type="InterPro" id="IPR036869">
    <property type="entry name" value="J_dom_sf"/>
</dbReference>
<dbReference type="SMART" id="SM00271">
    <property type="entry name" value="DnaJ"/>
    <property type="match status" value="1"/>
</dbReference>
<dbReference type="GO" id="GO:0006620">
    <property type="term" value="P:post-translational protein targeting to endoplasmic reticulum membrane"/>
    <property type="evidence" value="ECO:0007669"/>
    <property type="project" value="TreeGrafter"/>
</dbReference>
<feature type="transmembrane region" description="Helical" evidence="2">
    <location>
        <begin position="15"/>
        <end position="39"/>
    </location>
</feature>
<dbReference type="GeneID" id="54779365"/>
<feature type="domain" description="J" evidence="3">
    <location>
        <begin position="112"/>
        <end position="184"/>
    </location>
</feature>
<dbReference type="InterPro" id="IPR014756">
    <property type="entry name" value="Ig_E-set"/>
</dbReference>
<dbReference type="PRINTS" id="PR00625">
    <property type="entry name" value="JDOMAIN"/>
</dbReference>
<feature type="region of interest" description="Disordered" evidence="1">
    <location>
        <begin position="601"/>
        <end position="633"/>
    </location>
</feature>
<proteinExistence type="predicted"/>
<dbReference type="SUPFAM" id="SSF158702">
    <property type="entry name" value="Sec63 N-terminal domain-like"/>
    <property type="match status" value="1"/>
</dbReference>
<dbReference type="Proteomes" id="UP000449547">
    <property type="component" value="Unassembled WGS sequence"/>
</dbReference>
<evidence type="ECO:0000256" key="1">
    <source>
        <dbReference type="SAM" id="MobiDB-lite"/>
    </source>
</evidence>
<evidence type="ECO:0000259" key="3">
    <source>
        <dbReference type="PROSITE" id="PS50076"/>
    </source>
</evidence>
<dbReference type="GO" id="GO:0006614">
    <property type="term" value="P:SRP-dependent cotranslational protein targeting to membrane"/>
    <property type="evidence" value="ECO:0007669"/>
    <property type="project" value="TreeGrafter"/>
</dbReference>
<feature type="compositionally biased region" description="Acidic residues" evidence="1">
    <location>
        <begin position="611"/>
        <end position="630"/>
    </location>
</feature>
<dbReference type="OrthoDB" id="1734229at2759"/>
<dbReference type="Gene3D" id="1.10.287.110">
    <property type="entry name" value="DnaJ domain"/>
    <property type="match status" value="1"/>
</dbReference>
<evidence type="ECO:0000256" key="2">
    <source>
        <dbReference type="SAM" id="Phobius"/>
    </source>
</evidence>
<protein>
    <recommendedName>
        <fullName evidence="3">J domain-containing protein</fullName>
    </recommendedName>
</protein>
<dbReference type="AlphaFoldDB" id="A0A642UWK1"/>
<gene>
    <name evidence="4" type="ORF">DIURU_000712</name>
</gene>
<reference evidence="4 5" key="1">
    <citation type="submission" date="2019-07" db="EMBL/GenBank/DDBJ databases">
        <title>Genome assembly of two rare yeast pathogens: Diutina rugosa and Trichomonascus ciferrii.</title>
        <authorList>
            <person name="Mixao V."/>
            <person name="Saus E."/>
            <person name="Hansen A."/>
            <person name="Lass-Flor C."/>
            <person name="Gabaldon T."/>
        </authorList>
    </citation>
    <scope>NUCLEOTIDE SEQUENCE [LARGE SCALE GENOMIC DNA]</scope>
    <source>
        <strain evidence="4 5">CBS 613</strain>
    </source>
</reference>
<comment type="caution">
    <text evidence="4">The sequence shown here is derived from an EMBL/GenBank/DDBJ whole genome shotgun (WGS) entry which is preliminary data.</text>
</comment>
<accession>A0A642UWK1</accession>
<dbReference type="PANTHER" id="PTHR24075:SF0">
    <property type="entry name" value="TRANSLOCATION PROTEIN SEC63 HOMOLOG"/>
    <property type="match status" value="1"/>
</dbReference>
<evidence type="ECO:0000313" key="5">
    <source>
        <dbReference type="Proteomes" id="UP000449547"/>
    </source>
</evidence>
<keyword evidence="5" id="KW-1185">Reference proteome</keyword>
<dbReference type="SUPFAM" id="SSF46565">
    <property type="entry name" value="Chaperone J-domain"/>
    <property type="match status" value="1"/>
</dbReference>